<name>A0A7K0DL03_9NOCA</name>
<gene>
    <name evidence="1" type="ORF">NRB56_20310</name>
</gene>
<organism evidence="1 2">
    <name type="scientific">Nocardia aurantia</name>
    <dbReference type="NCBI Taxonomy" id="2585199"/>
    <lineage>
        <taxon>Bacteria</taxon>
        <taxon>Bacillati</taxon>
        <taxon>Actinomycetota</taxon>
        <taxon>Actinomycetes</taxon>
        <taxon>Mycobacteriales</taxon>
        <taxon>Nocardiaceae</taxon>
        <taxon>Nocardia</taxon>
    </lineage>
</organism>
<keyword evidence="2" id="KW-1185">Reference proteome</keyword>
<dbReference type="EMBL" id="WEGI01000004">
    <property type="protein sequence ID" value="MQY26463.1"/>
    <property type="molecule type" value="Genomic_DNA"/>
</dbReference>
<sequence length="84" mass="9667">MSLNAFDPRVREVFVTTAERLRVEGRLEGRLEAQREVVLMMLELKFGPLAPVQSEAVRFATGEELDFWLHRILDARQIDDVLVA</sequence>
<evidence type="ECO:0000313" key="1">
    <source>
        <dbReference type="EMBL" id="MQY26463.1"/>
    </source>
</evidence>
<accession>A0A7K0DL03</accession>
<evidence type="ECO:0008006" key="3">
    <source>
        <dbReference type="Google" id="ProtNLM"/>
    </source>
</evidence>
<dbReference type="Proteomes" id="UP000431401">
    <property type="component" value="Unassembled WGS sequence"/>
</dbReference>
<dbReference type="AlphaFoldDB" id="A0A7K0DL03"/>
<comment type="caution">
    <text evidence="1">The sequence shown here is derived from an EMBL/GenBank/DDBJ whole genome shotgun (WGS) entry which is preliminary data.</text>
</comment>
<reference evidence="1 2" key="1">
    <citation type="submission" date="2019-10" db="EMBL/GenBank/DDBJ databases">
        <title>Nocardia macrotermitis sp. nov. and Nocardia aurantia sp. nov., isolated from the gut of fungus growing-termite Macrotermes natalensis.</title>
        <authorList>
            <person name="Benndorf R."/>
            <person name="Schwitalla J."/>
            <person name="Martin K."/>
            <person name="De Beer W."/>
            <person name="Kaster A.-K."/>
            <person name="Vollmers J."/>
            <person name="Poulsen M."/>
            <person name="Beemelmanns C."/>
        </authorList>
    </citation>
    <scope>NUCLEOTIDE SEQUENCE [LARGE SCALE GENOMIC DNA]</scope>
    <source>
        <strain evidence="1 2">RB56</strain>
    </source>
</reference>
<protein>
    <recommendedName>
        <fullName evidence="3">DUF4351 domain-containing protein</fullName>
    </recommendedName>
</protein>
<evidence type="ECO:0000313" key="2">
    <source>
        <dbReference type="Proteomes" id="UP000431401"/>
    </source>
</evidence>
<proteinExistence type="predicted"/>